<name>X1UGS4_9ZZZZ</name>
<protein>
    <submittedName>
        <fullName evidence="1">Uncharacterized protein</fullName>
    </submittedName>
</protein>
<proteinExistence type="predicted"/>
<sequence length="86" mass="10189">MAEIKGGYYIKARKIQESEIAHSPPHFREIWDWLLKEANHKDKKSSGIVIKRGQMLRTYDDIINGLSWKIGYRKQTYTKYQCENAN</sequence>
<gene>
    <name evidence="1" type="ORF">S12H4_51576</name>
</gene>
<evidence type="ECO:0000313" key="1">
    <source>
        <dbReference type="EMBL" id="GAJ02787.1"/>
    </source>
</evidence>
<reference evidence="1" key="1">
    <citation type="journal article" date="2014" name="Front. Microbiol.">
        <title>High frequency of phylogenetically diverse reductive dehalogenase-homologous genes in deep subseafloor sedimentary metagenomes.</title>
        <authorList>
            <person name="Kawai M."/>
            <person name="Futagami T."/>
            <person name="Toyoda A."/>
            <person name="Takaki Y."/>
            <person name="Nishi S."/>
            <person name="Hori S."/>
            <person name="Arai W."/>
            <person name="Tsubouchi T."/>
            <person name="Morono Y."/>
            <person name="Uchiyama I."/>
            <person name="Ito T."/>
            <person name="Fujiyama A."/>
            <person name="Inagaki F."/>
            <person name="Takami H."/>
        </authorList>
    </citation>
    <scope>NUCLEOTIDE SEQUENCE</scope>
    <source>
        <strain evidence="1">Expedition CK06-06</strain>
    </source>
</reference>
<accession>X1UGS4</accession>
<dbReference type="EMBL" id="BARW01032609">
    <property type="protein sequence ID" value="GAJ02787.1"/>
    <property type="molecule type" value="Genomic_DNA"/>
</dbReference>
<dbReference type="AlphaFoldDB" id="X1UGS4"/>
<organism evidence="1">
    <name type="scientific">marine sediment metagenome</name>
    <dbReference type="NCBI Taxonomy" id="412755"/>
    <lineage>
        <taxon>unclassified sequences</taxon>
        <taxon>metagenomes</taxon>
        <taxon>ecological metagenomes</taxon>
    </lineage>
</organism>
<comment type="caution">
    <text evidence="1">The sequence shown here is derived from an EMBL/GenBank/DDBJ whole genome shotgun (WGS) entry which is preliminary data.</text>
</comment>